<dbReference type="PANTHER" id="PTHR12526">
    <property type="entry name" value="GLYCOSYLTRANSFERASE"/>
    <property type="match status" value="1"/>
</dbReference>
<comment type="caution">
    <text evidence="1">The sequence shown here is derived from an EMBL/GenBank/DDBJ whole genome shotgun (WGS) entry which is preliminary data.</text>
</comment>
<dbReference type="Gene3D" id="3.40.50.2000">
    <property type="entry name" value="Glycogen Phosphorylase B"/>
    <property type="match status" value="2"/>
</dbReference>
<evidence type="ECO:0000313" key="2">
    <source>
        <dbReference type="Proteomes" id="UP001050975"/>
    </source>
</evidence>
<accession>A0AAV3WZ73</accession>
<protein>
    <submittedName>
        <fullName evidence="1">Glycosyl transferase</fullName>
    </submittedName>
</protein>
<evidence type="ECO:0000313" key="1">
    <source>
        <dbReference type="EMBL" id="GET35672.1"/>
    </source>
</evidence>
<dbReference type="GO" id="GO:0016740">
    <property type="term" value="F:transferase activity"/>
    <property type="evidence" value="ECO:0007669"/>
    <property type="project" value="UniProtKB-KW"/>
</dbReference>
<name>A0AAV3WZ73_9CYAN</name>
<keyword evidence="1" id="KW-0808">Transferase</keyword>
<proteinExistence type="predicted"/>
<reference evidence="1" key="1">
    <citation type="submission" date="2019-10" db="EMBL/GenBank/DDBJ databases">
        <title>Draft genome sequece of Microseira wollei NIES-4236.</title>
        <authorList>
            <person name="Yamaguchi H."/>
            <person name="Suzuki S."/>
            <person name="Kawachi M."/>
        </authorList>
    </citation>
    <scope>NUCLEOTIDE SEQUENCE</scope>
    <source>
        <strain evidence="1">NIES-4236</strain>
    </source>
</reference>
<sequence>MMLIESDLQGELRPMAGKMEPAIALLPWGDVWEDFLDSIGVSLETFCTEGPGGWMLGYMDGLRRVGVRTVLILISARVDAPVRYQHAPTGATITVLPVPKGYRAIRRQMLNPNPYLSSGSFEEVFGELRGIRRVWSQILYHLAPYLATPLGLLAEELRRENCRAIFCQDYESARFDACVLLGRLMGLPVFATFQSGSYDPNPLGRRLRRLTMQACGGLAIGPETEIQRVCQVYHLPPDKIAQIFNPIDLGLWNGTDRDEARYKLGIPTDAQVVVWHGRVEFHTKRLDVLLDAWEQICRERTERDLRLHLMGTGQDAEKLRDRIEALPIKNVLWLDKYVTDRAEIQRFLCAGDVYAFPSIYEGFPVAPIEAMACGLPLVAAAASGVPDILKDGEASGGLLVPRSDLAAFTLALGRILDDPDWGRELGKHARRRVEEYFSLEVVGGQLRDLIFKSGG</sequence>
<dbReference type="Proteomes" id="UP001050975">
    <property type="component" value="Unassembled WGS sequence"/>
</dbReference>
<dbReference type="Pfam" id="PF13692">
    <property type="entry name" value="Glyco_trans_1_4"/>
    <property type="match status" value="1"/>
</dbReference>
<dbReference type="PANTHER" id="PTHR12526:SF630">
    <property type="entry name" value="GLYCOSYLTRANSFERASE"/>
    <property type="match status" value="1"/>
</dbReference>
<organism evidence="1 2">
    <name type="scientific">Microseira wollei NIES-4236</name>
    <dbReference type="NCBI Taxonomy" id="2530354"/>
    <lineage>
        <taxon>Bacteria</taxon>
        <taxon>Bacillati</taxon>
        <taxon>Cyanobacteriota</taxon>
        <taxon>Cyanophyceae</taxon>
        <taxon>Oscillatoriophycideae</taxon>
        <taxon>Aerosakkonematales</taxon>
        <taxon>Aerosakkonemataceae</taxon>
        <taxon>Microseira</taxon>
    </lineage>
</organism>
<dbReference type="RefSeq" id="WP_226573773.1">
    <property type="nucleotide sequence ID" value="NZ_BLAY01000003.1"/>
</dbReference>
<gene>
    <name evidence="1" type="ORF">MiSe_04140</name>
</gene>
<dbReference type="SUPFAM" id="SSF53756">
    <property type="entry name" value="UDP-Glycosyltransferase/glycogen phosphorylase"/>
    <property type="match status" value="1"/>
</dbReference>
<keyword evidence="2" id="KW-1185">Reference proteome</keyword>
<dbReference type="CDD" id="cd03801">
    <property type="entry name" value="GT4_PimA-like"/>
    <property type="match status" value="1"/>
</dbReference>
<dbReference type="EMBL" id="BLAY01000003">
    <property type="protein sequence ID" value="GET35672.1"/>
    <property type="molecule type" value="Genomic_DNA"/>
</dbReference>
<dbReference type="AlphaFoldDB" id="A0AAV3WZ73"/>